<name>A0A0N5AMH9_9BILA</name>
<feature type="chain" id="PRO_5005893215" evidence="2">
    <location>
        <begin position="22"/>
        <end position="535"/>
    </location>
</feature>
<keyword evidence="1" id="KW-0812">Transmembrane</keyword>
<evidence type="ECO:0000256" key="1">
    <source>
        <dbReference type="SAM" id="Phobius"/>
    </source>
</evidence>
<dbReference type="STRING" id="451379.A0A0N5AMH9"/>
<evidence type="ECO:0000313" key="4">
    <source>
        <dbReference type="Proteomes" id="UP000046393"/>
    </source>
</evidence>
<dbReference type="PANTHER" id="PTHR46560">
    <property type="entry name" value="CYPHER, ISOFORM B"/>
    <property type="match status" value="1"/>
</dbReference>
<dbReference type="PANTHER" id="PTHR46560:SF12">
    <property type="entry name" value="ZP DOMAIN-CONTAINING PROTEIN"/>
    <property type="match status" value="1"/>
</dbReference>
<proteinExistence type="predicted"/>
<evidence type="ECO:0000313" key="5">
    <source>
        <dbReference type="WBParaSite" id="SMUV_0000578701-mRNA-1"/>
    </source>
</evidence>
<evidence type="ECO:0000259" key="3">
    <source>
        <dbReference type="PROSITE" id="PS51034"/>
    </source>
</evidence>
<keyword evidence="1" id="KW-0472">Membrane</keyword>
<dbReference type="AlphaFoldDB" id="A0A0N5AMH9"/>
<keyword evidence="1" id="KW-1133">Transmembrane helix</keyword>
<dbReference type="PROSITE" id="PS51034">
    <property type="entry name" value="ZP_2"/>
    <property type="match status" value="1"/>
</dbReference>
<feature type="signal peptide" evidence="2">
    <location>
        <begin position="1"/>
        <end position="21"/>
    </location>
</feature>
<keyword evidence="2" id="KW-0732">Signal</keyword>
<feature type="transmembrane region" description="Helical" evidence="1">
    <location>
        <begin position="342"/>
        <end position="366"/>
    </location>
</feature>
<accession>A0A0N5AMH9</accession>
<sequence length="535" mass="59454">MNFPFCITLFVTFQTCIPASGAFSTQFRPKVISVCTGDGFNVTLETSEPFFGIIHPVNNTECRVFGVGKNETKYQIPFSSGDVCGLQYNPATNTYSVRIEVNKNYFLSLDTDRTFDLSCKAPQQSHQNISPLHPMVFTNNSDSENLKQQSSIGFYDGDRRVTEVIYGNPYRLQLTSAKINITGEQYRVTDCIVSNRMNTSLKLVDAIGCLTSCGLINEFKYFNGMAEAIVPSMFRFPDSLGLEIRCTIAHLSNGFSKCPISCNGTHDNLLDETIYGSNETDFVDEVLNIRRINRSLPNKIDTVNCSVDVITANRLLVANNSNVNVPEVSCIPVEDISKLRNYTIILCAAFLTGCIINLCCCCLCLIKQRNVKCNCRDEIAARAKKKVDESHLGCDFWIKEKTLSPDLVDEYNSGDWNRPLPRTLSTKSYATVRQKLPHPHPNINHLPLSLPDGVIESPSLKSTDSSQTSTFGIRPTIHTSYTVDTDLNSIHSSVSVEKNAGYFIKTAEVPPPQFNLQNSCLTNITSSGKEAYSIL</sequence>
<dbReference type="Proteomes" id="UP000046393">
    <property type="component" value="Unplaced"/>
</dbReference>
<organism evidence="4 5">
    <name type="scientific">Syphacia muris</name>
    <dbReference type="NCBI Taxonomy" id="451379"/>
    <lineage>
        <taxon>Eukaryota</taxon>
        <taxon>Metazoa</taxon>
        <taxon>Ecdysozoa</taxon>
        <taxon>Nematoda</taxon>
        <taxon>Chromadorea</taxon>
        <taxon>Rhabditida</taxon>
        <taxon>Spirurina</taxon>
        <taxon>Oxyuridomorpha</taxon>
        <taxon>Oxyuroidea</taxon>
        <taxon>Oxyuridae</taxon>
        <taxon>Syphacia</taxon>
    </lineage>
</organism>
<feature type="domain" description="ZP" evidence="3">
    <location>
        <begin position="34"/>
        <end position="269"/>
    </location>
</feature>
<protein>
    <submittedName>
        <fullName evidence="5">ZP domain-containing protein</fullName>
    </submittedName>
</protein>
<dbReference type="WBParaSite" id="SMUV_0000578701-mRNA-1">
    <property type="protein sequence ID" value="SMUV_0000578701-mRNA-1"/>
    <property type="gene ID" value="SMUV_0000578701"/>
</dbReference>
<dbReference type="InterPro" id="IPR001507">
    <property type="entry name" value="ZP_dom"/>
</dbReference>
<reference evidence="5" key="1">
    <citation type="submission" date="2017-02" db="UniProtKB">
        <authorList>
            <consortium name="WormBaseParasite"/>
        </authorList>
    </citation>
    <scope>IDENTIFICATION</scope>
</reference>
<evidence type="ECO:0000256" key="2">
    <source>
        <dbReference type="SAM" id="SignalP"/>
    </source>
</evidence>
<keyword evidence="4" id="KW-1185">Reference proteome</keyword>